<evidence type="ECO:0000313" key="5">
    <source>
        <dbReference type="Proteomes" id="UP000059113"/>
    </source>
</evidence>
<dbReference type="Proteomes" id="UP000059113">
    <property type="component" value="Plasmid"/>
</dbReference>
<dbReference type="InterPro" id="IPR012347">
    <property type="entry name" value="Ferritin-like"/>
</dbReference>
<dbReference type="Pfam" id="PF03713">
    <property type="entry name" value="DUF305"/>
    <property type="match status" value="1"/>
</dbReference>
<feature type="transmembrane region" description="Helical" evidence="2">
    <location>
        <begin position="20"/>
        <end position="40"/>
    </location>
</feature>
<dbReference type="EMBL" id="CP015441">
    <property type="protein sequence ID" value="ANC50695.1"/>
    <property type="molecule type" value="Genomic_DNA"/>
</dbReference>
<keyword evidence="2" id="KW-0472">Membrane</keyword>
<keyword evidence="2" id="KW-1133">Transmembrane helix</keyword>
<accession>A0A160HUN4</accession>
<evidence type="ECO:0000256" key="2">
    <source>
        <dbReference type="SAM" id="Phobius"/>
    </source>
</evidence>
<protein>
    <recommendedName>
        <fullName evidence="3">DUF305 domain-containing protein</fullName>
    </recommendedName>
</protein>
<keyword evidence="4" id="KW-0614">Plasmid</keyword>
<dbReference type="OrthoDB" id="517560at2"/>
<feature type="domain" description="DUF305" evidence="3">
    <location>
        <begin position="106"/>
        <end position="167"/>
    </location>
</feature>
<dbReference type="InterPro" id="IPR005183">
    <property type="entry name" value="DUF305_CopM-like"/>
</dbReference>
<reference evidence="4 5" key="1">
    <citation type="submission" date="2016-04" db="EMBL/GenBank/DDBJ databases">
        <title>The complete genome sequence of Erythrobacter atlanticus s21-N3.</title>
        <authorList>
            <person name="Wang W."/>
            <person name="Wang L."/>
            <person name="Zhuang L."/>
            <person name="Shao Z."/>
        </authorList>
    </citation>
    <scope>NUCLEOTIDE SEQUENCE [LARGE SCALE GENOMIC DNA]</scope>
    <source>
        <strain evidence="5">s21-N3</strain>
        <plasmid evidence="5">Plasmid</plasmid>
    </source>
</reference>
<dbReference type="Gene3D" id="1.20.1260.10">
    <property type="match status" value="1"/>
</dbReference>
<sequence length="198" mass="22795">MAKGTQHDHSEGGGGNYWRFMAMVSTSTVVMFVLMYANTYDADHFFWSETRFWMMFVMGAMMMVVMLLFMWGMYKDRTKNFIILGVAAVVFALALWLVRSQTTIDDEEYMAAMIPHHSIAIMTSERAHIRDPRVRKLAHDIILAQRREIAQMKYLIEDIEENGVRTTERLPEDIEAPVPATPQPDPTLAETPEERAAQ</sequence>
<keyword evidence="5" id="KW-1185">Reference proteome</keyword>
<dbReference type="AlphaFoldDB" id="A0A160HUN4"/>
<evidence type="ECO:0000313" key="4">
    <source>
        <dbReference type="EMBL" id="ANC50695.1"/>
    </source>
</evidence>
<proteinExistence type="predicted"/>
<evidence type="ECO:0000256" key="1">
    <source>
        <dbReference type="SAM" id="MobiDB-lite"/>
    </source>
</evidence>
<gene>
    <name evidence="4" type="ORF">CP97_15004</name>
</gene>
<geneLocation type="plasmid" evidence="5"/>
<organism evidence="4 5">
    <name type="scientific">Aurantiacibacter atlanticus</name>
    <dbReference type="NCBI Taxonomy" id="1648404"/>
    <lineage>
        <taxon>Bacteria</taxon>
        <taxon>Pseudomonadati</taxon>
        <taxon>Pseudomonadota</taxon>
        <taxon>Alphaproteobacteria</taxon>
        <taxon>Sphingomonadales</taxon>
        <taxon>Erythrobacteraceae</taxon>
        <taxon>Aurantiacibacter</taxon>
    </lineage>
</organism>
<name>A0A160HUN4_9SPHN</name>
<keyword evidence="2" id="KW-0812">Transmembrane</keyword>
<dbReference type="KEGG" id="ery:CP97_15004"/>
<feature type="transmembrane region" description="Helical" evidence="2">
    <location>
        <begin position="52"/>
        <end position="74"/>
    </location>
</feature>
<feature type="region of interest" description="Disordered" evidence="1">
    <location>
        <begin position="166"/>
        <end position="198"/>
    </location>
</feature>
<feature type="transmembrane region" description="Helical" evidence="2">
    <location>
        <begin position="81"/>
        <end position="98"/>
    </location>
</feature>
<evidence type="ECO:0000259" key="3">
    <source>
        <dbReference type="Pfam" id="PF03713"/>
    </source>
</evidence>